<evidence type="ECO:0000259" key="6">
    <source>
        <dbReference type="PROSITE" id="PS51755"/>
    </source>
</evidence>
<dbReference type="PANTHER" id="PTHR47691">
    <property type="entry name" value="REGULATOR-RELATED"/>
    <property type="match status" value="1"/>
</dbReference>
<reference evidence="7 8" key="1">
    <citation type="journal article" date="2019" name="Int. J. Syst. Evol. Microbiol.">
        <title>The Global Catalogue of Microorganisms (GCM) 10K type strain sequencing project: providing services to taxonomists for standard genome sequencing and annotation.</title>
        <authorList>
            <consortium name="The Broad Institute Genomics Platform"/>
            <consortium name="The Broad Institute Genome Sequencing Center for Infectious Disease"/>
            <person name="Wu L."/>
            <person name="Ma J."/>
        </authorList>
    </citation>
    <scope>NUCLEOTIDE SEQUENCE [LARGE SCALE GENOMIC DNA]</scope>
    <source>
        <strain evidence="7 8">JCM 11444</strain>
    </source>
</reference>
<dbReference type="Pfam" id="PF03704">
    <property type="entry name" value="BTAD"/>
    <property type="match status" value="1"/>
</dbReference>
<dbReference type="Pfam" id="PF25872">
    <property type="entry name" value="HTH_77"/>
    <property type="match status" value="1"/>
</dbReference>
<gene>
    <name evidence="7" type="ORF">GCM10009575_077450</name>
</gene>
<keyword evidence="8" id="KW-1185">Reference proteome</keyword>
<dbReference type="InterPro" id="IPR005158">
    <property type="entry name" value="BTAD"/>
</dbReference>
<evidence type="ECO:0000256" key="5">
    <source>
        <dbReference type="SAM" id="MobiDB-lite"/>
    </source>
</evidence>
<dbReference type="InterPro" id="IPR058852">
    <property type="entry name" value="HTH_77"/>
</dbReference>
<evidence type="ECO:0000256" key="2">
    <source>
        <dbReference type="ARBA" id="ARBA00023012"/>
    </source>
</evidence>
<dbReference type="Gene3D" id="1.10.10.10">
    <property type="entry name" value="Winged helix-like DNA-binding domain superfamily/Winged helix DNA-binding domain"/>
    <property type="match status" value="1"/>
</dbReference>
<dbReference type="SUPFAM" id="SSF52540">
    <property type="entry name" value="P-loop containing nucleoside triphosphate hydrolases"/>
    <property type="match status" value="1"/>
</dbReference>
<keyword evidence="2" id="KW-0902">Two-component regulatory system</keyword>
<evidence type="ECO:0000256" key="4">
    <source>
        <dbReference type="PROSITE-ProRule" id="PRU01091"/>
    </source>
</evidence>
<accession>A0ABN1R5T6</accession>
<dbReference type="InterPro" id="IPR011990">
    <property type="entry name" value="TPR-like_helical_dom_sf"/>
</dbReference>
<dbReference type="InterPro" id="IPR001867">
    <property type="entry name" value="OmpR/PhoB-type_DNA-bd"/>
</dbReference>
<dbReference type="PANTHER" id="PTHR47691:SF3">
    <property type="entry name" value="HTH-TYPE TRANSCRIPTIONAL REGULATOR RV0890C-RELATED"/>
    <property type="match status" value="1"/>
</dbReference>
<dbReference type="SUPFAM" id="SSF48452">
    <property type="entry name" value="TPR-like"/>
    <property type="match status" value="2"/>
</dbReference>
<comment type="caution">
    <text evidence="7">The sequence shown here is derived from an EMBL/GenBank/DDBJ whole genome shotgun (WGS) entry which is preliminary data.</text>
</comment>
<dbReference type="InterPro" id="IPR027417">
    <property type="entry name" value="P-loop_NTPase"/>
</dbReference>
<feature type="domain" description="OmpR/PhoB-type" evidence="6">
    <location>
        <begin position="1"/>
        <end position="97"/>
    </location>
</feature>
<name>A0ABN1R5T6_9ACTN</name>
<dbReference type="Gene3D" id="3.40.50.300">
    <property type="entry name" value="P-loop containing nucleotide triphosphate hydrolases"/>
    <property type="match status" value="1"/>
</dbReference>
<organism evidence="7 8">
    <name type="scientific">Streptomyces rhizosphaericus</name>
    <dbReference type="NCBI Taxonomy" id="114699"/>
    <lineage>
        <taxon>Bacteria</taxon>
        <taxon>Bacillati</taxon>
        <taxon>Actinomycetota</taxon>
        <taxon>Actinomycetes</taxon>
        <taxon>Kitasatosporales</taxon>
        <taxon>Streptomycetaceae</taxon>
        <taxon>Streptomyces</taxon>
        <taxon>Streptomyces violaceusniger group</taxon>
    </lineage>
</organism>
<dbReference type="InterPro" id="IPR016032">
    <property type="entry name" value="Sig_transdc_resp-reg_C-effctor"/>
</dbReference>
<dbReference type="SUPFAM" id="SSF46894">
    <property type="entry name" value="C-terminal effector domain of the bipartite response regulators"/>
    <property type="match status" value="1"/>
</dbReference>
<dbReference type="Pfam" id="PF00486">
    <property type="entry name" value="Trans_reg_C"/>
    <property type="match status" value="1"/>
</dbReference>
<proteinExistence type="inferred from homology"/>
<protein>
    <submittedName>
        <fullName evidence="7">BTAD domain-containing putative transcriptional regulator</fullName>
    </submittedName>
</protein>
<feature type="region of interest" description="Disordered" evidence="5">
    <location>
        <begin position="252"/>
        <end position="273"/>
    </location>
</feature>
<dbReference type="PROSITE" id="PS51755">
    <property type="entry name" value="OMPR_PHOB"/>
    <property type="match status" value="1"/>
</dbReference>
<evidence type="ECO:0000256" key="1">
    <source>
        <dbReference type="ARBA" id="ARBA00005820"/>
    </source>
</evidence>
<dbReference type="SMART" id="SM01043">
    <property type="entry name" value="BTAD"/>
    <property type="match status" value="1"/>
</dbReference>
<evidence type="ECO:0000313" key="7">
    <source>
        <dbReference type="EMBL" id="GAA0952325.1"/>
    </source>
</evidence>
<dbReference type="InterPro" id="IPR036388">
    <property type="entry name" value="WH-like_DNA-bd_sf"/>
</dbReference>
<keyword evidence="3 4" id="KW-0238">DNA-binding</keyword>
<dbReference type="PRINTS" id="PR00364">
    <property type="entry name" value="DISEASERSIST"/>
</dbReference>
<feature type="DNA-binding region" description="OmpR/PhoB-type" evidence="4">
    <location>
        <begin position="1"/>
        <end position="97"/>
    </location>
</feature>
<dbReference type="Gene3D" id="1.25.40.10">
    <property type="entry name" value="Tetratricopeptide repeat domain"/>
    <property type="match status" value="3"/>
</dbReference>
<dbReference type="Proteomes" id="UP001500418">
    <property type="component" value="Unassembled WGS sequence"/>
</dbReference>
<dbReference type="EMBL" id="BAAAID010000074">
    <property type="protein sequence ID" value="GAA0952325.1"/>
    <property type="molecule type" value="Genomic_DNA"/>
</dbReference>
<dbReference type="SMART" id="SM00862">
    <property type="entry name" value="Trans_reg_C"/>
    <property type="match status" value="1"/>
</dbReference>
<comment type="similarity">
    <text evidence="1">Belongs to the AfsR/DnrI/RedD regulatory family.</text>
</comment>
<sequence length="1088" mass="117374">MRFGVLGPLEVRATEGRPVRVPEVKVRALLADLLAHNGQVVAVNRLIEDLWGGSTLPANPAGSLQAKVSQLRRALEEAEPGARELIVHHSRGYALRAPCETVDADRFRALVERARTLDDPRSKAATLMDALALWRGPAFADFADEPFVQAAVARLEEERLTAVEEHAEARLELGEHSMVIGELTALVAAHPLRERMRMVQMRALYRVGRSSEALDSYAELRRRLDEELGLTPSPAIDALQQAILRQDPTLQHTADTPRAAPGPRPRSNLPLGANPLIGREAAVADVRRLIRMTDHRLVTLTGPGGVGKTRLATATVDGLDSEFEDGVWLVELAGTGSPERSTGIGPLAEHVMAVLGIREESGSGAFVADGGDDSARRLSGALANRRLLLVLDNCEHVIDAVAELVGLLLRTAPHLKILTTSQESLRLPGETVWPVPPLGVPLPDAGALAWERSSAVQLFVARATAVDPGFTLDAATGPAVAEICRRLDGIPLALELAATRVRALGAEELLSRLDDRFRVLNSGYRGAPPRQQTLQATIDWSWSLLSIQEQGLLRGLAVHAEGCTLQAAEELCAVSGVSRDQVLDLLARLVDRSLVIRVEGTPVPRYRLLESVAAYAQEKTERAGEARQLATCHLNHYVSLAERARPRLHGSDQRRWLLVLDAESANFQRALEEARRTGQAHPALRLANALTWYWFLRGRLGEALRAMATALAIDGPAPESIRAEARTWYSGLGLLLGKCSVDLPRATEPRDAAELTEGRARAEWFLAHALWSLGALAAGEEQVNRALADFRMLRDAWGVAAALGTRAALAMARGDLEALRGNATEAHVHFSELGDAWGQLKAAEVLSVLAEVNADYEQAARLHRQGLRIAESLELWSEVSRTLSGLGRIALLSERFTEADELHERARLLAAEQGNRPVEQFAEMGLALAARRQGRLDTAEKHLRPWREWNERRGAYTGLALVLAELGFVAEQRGDAAAALSLHLDCLAAARATGDARAVALALEGLAGAHALAGRHERAARLLGTASATRIRSGAPLPRAERGDVERISTRAREALGEAAFTAAFTAGEATAHGDAASKEEDAAAAGA</sequence>
<evidence type="ECO:0000256" key="3">
    <source>
        <dbReference type="ARBA" id="ARBA00023125"/>
    </source>
</evidence>
<evidence type="ECO:0000313" key="8">
    <source>
        <dbReference type="Proteomes" id="UP001500418"/>
    </source>
</evidence>
<dbReference type="CDD" id="cd15831">
    <property type="entry name" value="BTAD"/>
    <property type="match status" value="1"/>
</dbReference>